<dbReference type="AlphaFoldDB" id="A0A4Y2MSV3"/>
<feature type="compositionally biased region" description="Basic residues" evidence="1">
    <location>
        <begin position="1"/>
        <end position="11"/>
    </location>
</feature>
<dbReference type="Proteomes" id="UP000499080">
    <property type="component" value="Unassembled WGS sequence"/>
</dbReference>
<feature type="compositionally biased region" description="Basic residues" evidence="1">
    <location>
        <begin position="33"/>
        <end position="52"/>
    </location>
</feature>
<proteinExistence type="predicted"/>
<evidence type="ECO:0000313" key="2">
    <source>
        <dbReference type="EMBL" id="GBN29672.1"/>
    </source>
</evidence>
<reference evidence="2 3" key="1">
    <citation type="journal article" date="2019" name="Sci. Rep.">
        <title>Orb-weaving spider Araneus ventricosus genome elucidates the spidroin gene catalogue.</title>
        <authorList>
            <person name="Kono N."/>
            <person name="Nakamura H."/>
            <person name="Ohtoshi R."/>
            <person name="Moran D.A.P."/>
            <person name="Shinohara A."/>
            <person name="Yoshida Y."/>
            <person name="Fujiwara M."/>
            <person name="Mori M."/>
            <person name="Tomita M."/>
            <person name="Arakawa K."/>
        </authorList>
    </citation>
    <scope>NUCLEOTIDE SEQUENCE [LARGE SCALE GENOMIC DNA]</scope>
</reference>
<evidence type="ECO:0000256" key="1">
    <source>
        <dbReference type="SAM" id="MobiDB-lite"/>
    </source>
</evidence>
<sequence length="239" mass="28231">MARIKHVHAIKPQRFPRATASGFAIQQSERQRAKASKSARKQKPKACKSTRKQKPERLISTKKQTEVQKSNETKSPKVNGQQISKLCQERFLVDGRYRFVYDLFKTVKELKSPRFDDEDLPILERFFIFFEKYHKEKVQNYVRDQRGNFSRFIKKFIGEDVDMEAFHTCLKKFENKYKPDDYSETGFVCYCSAIAYVGIHFVEKGNHRAWENAFMYVFNLLCDALDKSTFKNDLSESSW</sequence>
<name>A0A4Y2MSV3_ARAVE</name>
<feature type="region of interest" description="Disordered" evidence="1">
    <location>
        <begin position="1"/>
        <end position="79"/>
    </location>
</feature>
<dbReference type="EMBL" id="BGPR01007806">
    <property type="protein sequence ID" value="GBN29672.1"/>
    <property type="molecule type" value="Genomic_DNA"/>
</dbReference>
<accession>A0A4Y2MSV3</accession>
<protein>
    <submittedName>
        <fullName evidence="2">Uncharacterized protein</fullName>
    </submittedName>
</protein>
<comment type="caution">
    <text evidence="2">The sequence shown here is derived from an EMBL/GenBank/DDBJ whole genome shotgun (WGS) entry which is preliminary data.</text>
</comment>
<feature type="compositionally biased region" description="Basic and acidic residues" evidence="1">
    <location>
        <begin position="53"/>
        <end position="75"/>
    </location>
</feature>
<keyword evidence="3" id="KW-1185">Reference proteome</keyword>
<organism evidence="2 3">
    <name type="scientific">Araneus ventricosus</name>
    <name type="common">Orbweaver spider</name>
    <name type="synonym">Epeira ventricosa</name>
    <dbReference type="NCBI Taxonomy" id="182803"/>
    <lineage>
        <taxon>Eukaryota</taxon>
        <taxon>Metazoa</taxon>
        <taxon>Ecdysozoa</taxon>
        <taxon>Arthropoda</taxon>
        <taxon>Chelicerata</taxon>
        <taxon>Arachnida</taxon>
        <taxon>Araneae</taxon>
        <taxon>Araneomorphae</taxon>
        <taxon>Entelegynae</taxon>
        <taxon>Araneoidea</taxon>
        <taxon>Araneidae</taxon>
        <taxon>Araneus</taxon>
    </lineage>
</organism>
<gene>
    <name evidence="2" type="ORF">AVEN_235213_1</name>
</gene>
<evidence type="ECO:0000313" key="3">
    <source>
        <dbReference type="Proteomes" id="UP000499080"/>
    </source>
</evidence>